<gene>
    <name evidence="7" type="ORF">ESP50_02250</name>
</gene>
<dbReference type="GO" id="GO:0005886">
    <property type="term" value="C:plasma membrane"/>
    <property type="evidence" value="ECO:0007669"/>
    <property type="project" value="TreeGrafter"/>
</dbReference>
<keyword evidence="5" id="KW-0812">Transmembrane</keyword>
<dbReference type="PANTHER" id="PTHR34820">
    <property type="entry name" value="INNER MEMBRANE PROTEIN YEBZ"/>
    <property type="match status" value="1"/>
</dbReference>
<dbReference type="GO" id="GO:0042597">
    <property type="term" value="C:periplasmic space"/>
    <property type="evidence" value="ECO:0007669"/>
    <property type="project" value="InterPro"/>
</dbReference>
<dbReference type="InterPro" id="IPR032694">
    <property type="entry name" value="CopC/D"/>
</dbReference>
<dbReference type="InterPro" id="IPR007348">
    <property type="entry name" value="CopC_dom"/>
</dbReference>
<comment type="caution">
    <text evidence="7">The sequence shown here is derived from an EMBL/GenBank/DDBJ whole genome shotgun (WGS) entry which is preliminary data.</text>
</comment>
<dbReference type="EMBL" id="SDPM01000001">
    <property type="protein sequence ID" value="RXZ88380.1"/>
    <property type="molecule type" value="Genomic_DNA"/>
</dbReference>
<feature type="domain" description="CopC" evidence="6">
    <location>
        <begin position="17"/>
        <end position="110"/>
    </location>
</feature>
<dbReference type="PANTHER" id="PTHR34820:SF4">
    <property type="entry name" value="INNER MEMBRANE PROTEIN YEBZ"/>
    <property type="match status" value="1"/>
</dbReference>
<protein>
    <submittedName>
        <fullName evidence="7">Copper resistance protein CopC</fullName>
    </submittedName>
</protein>
<dbReference type="Gene3D" id="2.60.40.1220">
    <property type="match status" value="1"/>
</dbReference>
<keyword evidence="5" id="KW-1133">Transmembrane helix</keyword>
<evidence type="ECO:0000259" key="6">
    <source>
        <dbReference type="Pfam" id="PF04234"/>
    </source>
</evidence>
<keyword evidence="3" id="KW-0732">Signal</keyword>
<dbReference type="GO" id="GO:0046688">
    <property type="term" value="P:response to copper ion"/>
    <property type="evidence" value="ECO:0007669"/>
    <property type="project" value="InterPro"/>
</dbReference>
<dbReference type="Pfam" id="PF04234">
    <property type="entry name" value="CopC"/>
    <property type="match status" value="1"/>
</dbReference>
<evidence type="ECO:0000313" key="7">
    <source>
        <dbReference type="EMBL" id="RXZ88380.1"/>
    </source>
</evidence>
<dbReference type="InterPro" id="IPR014755">
    <property type="entry name" value="Cu-Rt/internalin_Ig-like"/>
</dbReference>
<dbReference type="GO" id="GO:0030313">
    <property type="term" value="C:cell envelope"/>
    <property type="evidence" value="ECO:0007669"/>
    <property type="project" value="UniProtKB-SubCell"/>
</dbReference>
<evidence type="ECO:0000256" key="5">
    <source>
        <dbReference type="SAM" id="Phobius"/>
    </source>
</evidence>
<keyword evidence="5" id="KW-0472">Membrane</keyword>
<evidence type="ECO:0000256" key="2">
    <source>
        <dbReference type="ARBA" id="ARBA00022723"/>
    </source>
</evidence>
<evidence type="ECO:0000313" key="8">
    <source>
        <dbReference type="Proteomes" id="UP000292686"/>
    </source>
</evidence>
<dbReference type="SUPFAM" id="SSF81296">
    <property type="entry name" value="E set domains"/>
    <property type="match status" value="1"/>
</dbReference>
<comment type="subcellular location">
    <subcellularLocation>
        <location evidence="1">Cell envelope</location>
    </subcellularLocation>
</comment>
<keyword evidence="2" id="KW-0479">Metal-binding</keyword>
<reference evidence="7 8" key="1">
    <citation type="submission" date="2019-01" db="EMBL/GenBank/DDBJ databases">
        <title>Agromyces.</title>
        <authorList>
            <person name="Li J."/>
        </authorList>
    </citation>
    <scope>NUCLEOTIDE SEQUENCE [LARGE SCALE GENOMIC DNA]</scope>
    <source>
        <strain evidence="7 8">DSM 23870</strain>
    </source>
</reference>
<evidence type="ECO:0000256" key="4">
    <source>
        <dbReference type="ARBA" id="ARBA00023008"/>
    </source>
</evidence>
<dbReference type="Proteomes" id="UP000292686">
    <property type="component" value="Unassembled WGS sequence"/>
</dbReference>
<keyword evidence="4" id="KW-0186">Copper</keyword>
<sequence>MLAAALSVGVATPAFAHDQLLDSSPAVDENLDAAPADVALTFSDDVLTIGALVLVVDDAGNDWVSGETRLDGDVVTAPLATGAPDGVYEVRWRVVSADGHPISGVIPFSIGDVAPAPVATAEPSPAAADEAAPDESASDDSFAVLRPVLLGLGGAALALGVWWALARVIRRRPRS</sequence>
<accession>A0A4Q2MGU0</accession>
<dbReference type="InterPro" id="IPR014756">
    <property type="entry name" value="Ig_E-set"/>
</dbReference>
<dbReference type="OrthoDB" id="5242236at2"/>
<proteinExistence type="predicted"/>
<dbReference type="AlphaFoldDB" id="A0A4Q2MGU0"/>
<organism evidence="7 8">
    <name type="scientific">Agromyces atrinae</name>
    <dbReference type="NCBI Taxonomy" id="592376"/>
    <lineage>
        <taxon>Bacteria</taxon>
        <taxon>Bacillati</taxon>
        <taxon>Actinomycetota</taxon>
        <taxon>Actinomycetes</taxon>
        <taxon>Micrococcales</taxon>
        <taxon>Microbacteriaceae</taxon>
        <taxon>Agromyces</taxon>
    </lineage>
</organism>
<name>A0A4Q2MGU0_9MICO</name>
<dbReference type="GO" id="GO:0005507">
    <property type="term" value="F:copper ion binding"/>
    <property type="evidence" value="ECO:0007669"/>
    <property type="project" value="InterPro"/>
</dbReference>
<feature type="transmembrane region" description="Helical" evidence="5">
    <location>
        <begin position="144"/>
        <end position="165"/>
    </location>
</feature>
<dbReference type="GO" id="GO:0006825">
    <property type="term" value="P:copper ion transport"/>
    <property type="evidence" value="ECO:0007669"/>
    <property type="project" value="InterPro"/>
</dbReference>
<evidence type="ECO:0000256" key="1">
    <source>
        <dbReference type="ARBA" id="ARBA00004196"/>
    </source>
</evidence>
<keyword evidence="8" id="KW-1185">Reference proteome</keyword>
<evidence type="ECO:0000256" key="3">
    <source>
        <dbReference type="ARBA" id="ARBA00022729"/>
    </source>
</evidence>